<accession>A0ABD6A3L4</accession>
<dbReference type="InterPro" id="IPR001054">
    <property type="entry name" value="A/G_cyclase"/>
</dbReference>
<evidence type="ECO:0000313" key="2">
    <source>
        <dbReference type="EMBL" id="MFC7257177.1"/>
    </source>
</evidence>
<dbReference type="Gene3D" id="3.30.70.1230">
    <property type="entry name" value="Nucleotide cyclase"/>
    <property type="match status" value="1"/>
</dbReference>
<dbReference type="EMBL" id="JBHTAT010000004">
    <property type="protein sequence ID" value="MFC7257177.1"/>
    <property type="molecule type" value="Genomic_DNA"/>
</dbReference>
<dbReference type="InterPro" id="IPR029787">
    <property type="entry name" value="Nucleotide_cyclase"/>
</dbReference>
<dbReference type="SUPFAM" id="SSF55073">
    <property type="entry name" value="Nucleotide cyclase"/>
    <property type="match status" value="1"/>
</dbReference>
<dbReference type="Proteomes" id="UP001596434">
    <property type="component" value="Unassembled WGS sequence"/>
</dbReference>
<dbReference type="AlphaFoldDB" id="A0ABD6A3L4"/>
<dbReference type="GeneID" id="96955469"/>
<proteinExistence type="predicted"/>
<dbReference type="RefSeq" id="WP_340696229.1">
    <property type="nucleotide sequence ID" value="NZ_JBHTAT010000004.1"/>
</dbReference>
<comment type="caution">
    <text evidence="2">The sequence shown here is derived from an EMBL/GenBank/DDBJ whole genome shotgun (WGS) entry which is preliminary data.</text>
</comment>
<name>A0ABD6A3L4_9EURY</name>
<evidence type="ECO:0000259" key="1">
    <source>
        <dbReference type="PROSITE" id="PS50125"/>
    </source>
</evidence>
<organism evidence="2 3">
    <name type="scientific">Haloplanus litoreus</name>
    <dbReference type="NCBI Taxonomy" id="767515"/>
    <lineage>
        <taxon>Archaea</taxon>
        <taxon>Methanobacteriati</taxon>
        <taxon>Methanobacteriota</taxon>
        <taxon>Stenosarchaea group</taxon>
        <taxon>Halobacteria</taxon>
        <taxon>Halobacteriales</taxon>
        <taxon>Haloferacaceae</taxon>
        <taxon>Haloplanus</taxon>
    </lineage>
</organism>
<gene>
    <name evidence="2" type="ORF">ACFQKE_18110</name>
</gene>
<sequence length="257" mass="29033">MTLTVQDLDELLDEIFEDLEDHAELVDERLEDIPRGRTMPDLEDMRLYDAKKFRLGIVFIDINDFTDYTSDNPEKDVLFMLNVFIPKIMELVRDMDGAFEKNTGDGILAYFGAEDDDETIAETVLLYYALVQVLLHIGVNPLLERYDVEPISISAGAALGHTHISRIGIHSLNRRTAVSTTANVASKLTDIAGTNQYYVNQGIYEKSNKEDGFGSMLEEVGGLEGFRWGSDFKGWTSPSRYYEFPNIGLQAYEEAMS</sequence>
<dbReference type="PROSITE" id="PS50125">
    <property type="entry name" value="GUANYLATE_CYCLASE_2"/>
    <property type="match status" value="1"/>
</dbReference>
<evidence type="ECO:0000313" key="3">
    <source>
        <dbReference type="Proteomes" id="UP001596434"/>
    </source>
</evidence>
<feature type="domain" description="Guanylate cyclase" evidence="1">
    <location>
        <begin position="56"/>
        <end position="189"/>
    </location>
</feature>
<protein>
    <submittedName>
        <fullName evidence="2">Adenylate/guanylate cyclase domain-containing protein</fullName>
    </submittedName>
</protein>
<reference evidence="2 3" key="1">
    <citation type="journal article" date="2019" name="Int. J. Syst. Evol. Microbiol.">
        <title>The Global Catalogue of Microorganisms (GCM) 10K type strain sequencing project: providing services to taxonomists for standard genome sequencing and annotation.</title>
        <authorList>
            <consortium name="The Broad Institute Genomics Platform"/>
            <consortium name="The Broad Institute Genome Sequencing Center for Infectious Disease"/>
            <person name="Wu L."/>
            <person name="Ma J."/>
        </authorList>
    </citation>
    <scope>NUCLEOTIDE SEQUENCE [LARGE SCALE GENOMIC DNA]</scope>
    <source>
        <strain evidence="2 3">GX21</strain>
    </source>
</reference>
<dbReference type="Pfam" id="PF00211">
    <property type="entry name" value="Guanylate_cyc"/>
    <property type="match status" value="1"/>
</dbReference>
<keyword evidence="3" id="KW-1185">Reference proteome</keyword>